<dbReference type="GO" id="GO:0005737">
    <property type="term" value="C:cytoplasm"/>
    <property type="evidence" value="ECO:0007669"/>
    <property type="project" value="TreeGrafter"/>
</dbReference>
<dbReference type="PROSITE" id="PS50075">
    <property type="entry name" value="CARRIER"/>
    <property type="match status" value="1"/>
</dbReference>
<dbReference type="Pfam" id="PF00501">
    <property type="entry name" value="AMP-binding"/>
    <property type="match status" value="1"/>
</dbReference>
<dbReference type="Proteomes" id="UP000184036">
    <property type="component" value="Unassembled WGS sequence"/>
</dbReference>
<dbReference type="FunFam" id="1.10.1200.10:FF:000005">
    <property type="entry name" value="Nonribosomal peptide synthetase 1"/>
    <property type="match status" value="1"/>
</dbReference>
<dbReference type="InterPro" id="IPR023213">
    <property type="entry name" value="CAT-like_dom_sf"/>
</dbReference>
<dbReference type="GO" id="GO:0043041">
    <property type="term" value="P:amino acid activation for nonribosomal peptide biosynthetic process"/>
    <property type="evidence" value="ECO:0007669"/>
    <property type="project" value="TreeGrafter"/>
</dbReference>
<dbReference type="NCBIfam" id="TIGR01733">
    <property type="entry name" value="AA-adenyl-dom"/>
    <property type="match status" value="1"/>
</dbReference>
<dbReference type="Gene3D" id="1.10.1200.10">
    <property type="entry name" value="ACP-like"/>
    <property type="match status" value="1"/>
</dbReference>
<dbReference type="InterPro" id="IPR000873">
    <property type="entry name" value="AMP-dep_synth/lig_dom"/>
</dbReference>
<dbReference type="SUPFAM" id="SSF53474">
    <property type="entry name" value="alpha/beta-Hydrolases"/>
    <property type="match status" value="1"/>
</dbReference>
<dbReference type="Gene3D" id="3.30.559.10">
    <property type="entry name" value="Chloramphenicol acetyltransferase-like domain"/>
    <property type="match status" value="1"/>
</dbReference>
<dbReference type="Pfam" id="PF00668">
    <property type="entry name" value="Condensation"/>
    <property type="match status" value="1"/>
</dbReference>
<dbReference type="RefSeq" id="WP_072991569.1">
    <property type="nucleotide sequence ID" value="NZ_FQWE01000006.1"/>
</dbReference>
<protein>
    <submittedName>
        <fullName evidence="5">Amino acid adenylation domain-containing protein</fullName>
    </submittedName>
</protein>
<evidence type="ECO:0000256" key="2">
    <source>
        <dbReference type="ARBA" id="ARBA00022450"/>
    </source>
</evidence>
<dbReference type="InterPro" id="IPR020845">
    <property type="entry name" value="AMP-binding_CS"/>
</dbReference>
<dbReference type="InterPro" id="IPR009081">
    <property type="entry name" value="PP-bd_ACP"/>
</dbReference>
<dbReference type="Pfam" id="PF00550">
    <property type="entry name" value="PP-binding"/>
    <property type="match status" value="1"/>
</dbReference>
<dbReference type="PROSITE" id="PS00455">
    <property type="entry name" value="AMP_BINDING"/>
    <property type="match status" value="1"/>
</dbReference>
<dbReference type="EMBL" id="FQWE01000006">
    <property type="protein sequence ID" value="SHG21531.1"/>
    <property type="molecule type" value="Genomic_DNA"/>
</dbReference>
<evidence type="ECO:0000313" key="5">
    <source>
        <dbReference type="EMBL" id="SHG21531.1"/>
    </source>
</evidence>
<dbReference type="InterPro" id="IPR001242">
    <property type="entry name" value="Condensation_dom"/>
</dbReference>
<dbReference type="Pfam" id="PF00975">
    <property type="entry name" value="Thioesterase"/>
    <property type="match status" value="1"/>
</dbReference>
<dbReference type="CDD" id="cd19531">
    <property type="entry name" value="LCL_NRPS-like"/>
    <property type="match status" value="1"/>
</dbReference>
<dbReference type="OrthoDB" id="9778690at2"/>
<dbReference type="InterPro" id="IPR036736">
    <property type="entry name" value="ACP-like_sf"/>
</dbReference>
<keyword evidence="6" id="KW-1185">Reference proteome</keyword>
<dbReference type="InterPro" id="IPR029058">
    <property type="entry name" value="AB_hydrolase_fold"/>
</dbReference>
<evidence type="ECO:0000259" key="4">
    <source>
        <dbReference type="PROSITE" id="PS50075"/>
    </source>
</evidence>
<organism evidence="5 6">
    <name type="scientific">Flavobacterium segetis</name>
    <dbReference type="NCBI Taxonomy" id="271157"/>
    <lineage>
        <taxon>Bacteria</taxon>
        <taxon>Pseudomonadati</taxon>
        <taxon>Bacteroidota</taxon>
        <taxon>Flavobacteriia</taxon>
        <taxon>Flavobacteriales</taxon>
        <taxon>Flavobacteriaceae</taxon>
        <taxon>Flavobacterium</taxon>
    </lineage>
</organism>
<dbReference type="Gene3D" id="3.30.559.30">
    <property type="entry name" value="Nonribosomal peptide synthetase, condensation domain"/>
    <property type="match status" value="1"/>
</dbReference>
<sequence>MLNINTKYNPFEGPEIEKVVFTTMAQSEIWTACFLGEKDASRAYNESITVEFIGLLDSKAMLRAIQTLVERHESLRATFSTDGVYMSIYKKITIKLETIDISTLEQVEQEKVSTQYINDHTNFLFDLVNGPLIKVGLIKQSSNLHSLVITAHHIICDGWSIGILLQDLGSIYTGFVENKEAKLPEPVLFSIYADEEKKFLLSEESKAIEKFWYAIYENSIPVVNLPIDNPRPAIRTYKGHRLDFALDLSLVTNLKQLGLNNGSSLVTTLLSCFEIFLYQLTRQDDLVIGLPFAGQPVKGMNYLIGHCANLLPLRSIIDPKLSFVDYLKKRKSELFDCYDHYQLSFGQLLQKLNIARDPSRVPLAPVAFNIDIGMIEGVHFKNLKFDLKSNPKAFEAFEIFLNISGTDKKLSFEWSFNQNLFKTETIKKMMDSFEKIVQKIIEDPEQKIECIIFQDFLKQYKNLNDTKSDYPKSTLHDLFDERARLTPNAIAIQYQDEKISYCHLQNKINQIANYLRSEGLRPGQVVVVSLNRTPEFIACLFAILQCGASYVPVDPVYPDARVKLIIEDCNAILYIGLKSKKNVTEKVISVSIDEILDGISNLPTEALHLDIPTNYVAYIIYTSGSTGIPKGVQVAHCNVINLVYSMAVAPGISEKDKIFAVTTISFDAMVMEIYFPLLFGACVVLVDEVVRSDGALLLKKAISDKITILWGTPIIWQILLDSGWEKPLTIKALIGGEPVPKALAQKLLSLCDELWNIYGPTETTVCSVLTQINSTDDPITIGKPIANTKIYLLDKQGILVPEGALGEIAIAGDGVSLGYLNRPDLNVERFILNPFEKDLASKMYLSGDLGKILPNGQLQCLGRIDQQVKVRGYRIELGEIEYFLSKIQNISVAVVIAKVDILVAFIVLEVKNNDQVTNVQSWREELATQLPLFMIPNIFHVISQMPLTVNGKIDRKTLLEYESISELKTEHTAPRTEEEETVASIWEENLNISNINIYDNFFEMGGHSISAIKVMLEIEKQTGIKIPLSSLFEHSTVEKFAKLLQKENKITHDYLVPIKPDGTKTPLFIVHGGGLNILNFANVIANFDQDQPVYGLQGIGPNGFENWFESIEDMATLYIECIEKIHVGGPYALAGFSFGGVVAFEMAKQLKIKGKTVSIIAALDTYIDSSYFYSKYSHKQVIRYLDVTNRRLHFLKEILFSWKAFKLRTKAKKKHLLKRYFGLKDSLTEQDALALEQYVQASAMVNKIVDRYHLVPQDFEVELFRAQDDEYYKSDPEHLGWKKAALKGVNIHNIPGNHLSIVSPPNDKILVKLLQNLLDEKHQEYRVKQ</sequence>
<dbReference type="SUPFAM" id="SSF52777">
    <property type="entry name" value="CoA-dependent acyltransferases"/>
    <property type="match status" value="2"/>
</dbReference>
<keyword evidence="2" id="KW-0596">Phosphopantetheine</keyword>
<dbReference type="GO" id="GO:0031177">
    <property type="term" value="F:phosphopantetheine binding"/>
    <property type="evidence" value="ECO:0007669"/>
    <property type="project" value="TreeGrafter"/>
</dbReference>
<accession>A0A1M5HZU4</accession>
<reference evidence="6" key="1">
    <citation type="submission" date="2016-11" db="EMBL/GenBank/DDBJ databases">
        <authorList>
            <person name="Varghese N."/>
            <person name="Submissions S."/>
        </authorList>
    </citation>
    <scope>NUCLEOTIDE SEQUENCE [LARGE SCALE GENOMIC DNA]</scope>
    <source>
        <strain evidence="6">DSM 19741</strain>
    </source>
</reference>
<dbReference type="GO" id="GO:0003824">
    <property type="term" value="F:catalytic activity"/>
    <property type="evidence" value="ECO:0007669"/>
    <property type="project" value="InterPro"/>
</dbReference>
<dbReference type="GO" id="GO:0044550">
    <property type="term" value="P:secondary metabolite biosynthetic process"/>
    <property type="evidence" value="ECO:0007669"/>
    <property type="project" value="TreeGrafter"/>
</dbReference>
<dbReference type="Gene3D" id="3.40.50.12780">
    <property type="entry name" value="N-terminal domain of ligase-like"/>
    <property type="match status" value="1"/>
</dbReference>
<proteinExistence type="predicted"/>
<name>A0A1M5HZU4_9FLAO</name>
<dbReference type="PANTHER" id="PTHR45527">
    <property type="entry name" value="NONRIBOSOMAL PEPTIDE SYNTHETASE"/>
    <property type="match status" value="1"/>
</dbReference>
<dbReference type="CDD" id="cd05930">
    <property type="entry name" value="A_NRPS"/>
    <property type="match status" value="1"/>
</dbReference>
<comment type="cofactor">
    <cofactor evidence="1">
        <name>pantetheine 4'-phosphate</name>
        <dbReference type="ChEBI" id="CHEBI:47942"/>
    </cofactor>
</comment>
<dbReference type="PANTHER" id="PTHR45527:SF1">
    <property type="entry name" value="FATTY ACID SYNTHASE"/>
    <property type="match status" value="1"/>
</dbReference>
<dbReference type="InterPro" id="IPR010071">
    <property type="entry name" value="AA_adenyl_dom"/>
</dbReference>
<dbReference type="STRING" id="271157.SAMN05444396_10635"/>
<evidence type="ECO:0000313" key="6">
    <source>
        <dbReference type="Proteomes" id="UP000184036"/>
    </source>
</evidence>
<dbReference type="Gene3D" id="3.40.50.1820">
    <property type="entry name" value="alpha/beta hydrolase"/>
    <property type="match status" value="1"/>
</dbReference>
<dbReference type="Gene3D" id="3.30.300.30">
    <property type="match status" value="1"/>
</dbReference>
<evidence type="ECO:0000256" key="3">
    <source>
        <dbReference type="ARBA" id="ARBA00022553"/>
    </source>
</evidence>
<dbReference type="SUPFAM" id="SSF47336">
    <property type="entry name" value="ACP-like"/>
    <property type="match status" value="1"/>
</dbReference>
<dbReference type="InterPro" id="IPR042099">
    <property type="entry name" value="ANL_N_sf"/>
</dbReference>
<dbReference type="SUPFAM" id="SSF56801">
    <property type="entry name" value="Acetyl-CoA synthetase-like"/>
    <property type="match status" value="1"/>
</dbReference>
<dbReference type="InterPro" id="IPR001031">
    <property type="entry name" value="Thioesterase"/>
</dbReference>
<feature type="domain" description="Carrier" evidence="4">
    <location>
        <begin position="973"/>
        <end position="1048"/>
    </location>
</feature>
<keyword evidence="3" id="KW-0597">Phosphoprotein</keyword>
<dbReference type="InterPro" id="IPR045851">
    <property type="entry name" value="AMP-bd_C_sf"/>
</dbReference>
<evidence type="ECO:0000256" key="1">
    <source>
        <dbReference type="ARBA" id="ARBA00001957"/>
    </source>
</evidence>
<gene>
    <name evidence="5" type="ORF">SAMN05444396_10635</name>
</gene>